<dbReference type="Pfam" id="PF01486">
    <property type="entry name" value="K-box"/>
    <property type="match status" value="1"/>
</dbReference>
<dbReference type="SUPFAM" id="SSF55455">
    <property type="entry name" value="SRF-like"/>
    <property type="match status" value="1"/>
</dbReference>
<dbReference type="EMBL" id="JAAARO010000006">
    <property type="protein sequence ID" value="KAF5746424.1"/>
    <property type="molecule type" value="Genomic_DNA"/>
</dbReference>
<evidence type="ECO:0000256" key="1">
    <source>
        <dbReference type="ARBA" id="ARBA00004123"/>
    </source>
</evidence>
<name>A0A7J7DJL1_TRIWF</name>
<feature type="domain" description="MADS-box" evidence="6">
    <location>
        <begin position="1"/>
        <end position="61"/>
    </location>
</feature>
<evidence type="ECO:0000313" key="7">
    <source>
        <dbReference type="EMBL" id="KAF5746424.1"/>
    </source>
</evidence>
<dbReference type="InterPro" id="IPR002100">
    <property type="entry name" value="TF_MADSbox"/>
</dbReference>
<evidence type="ECO:0000256" key="5">
    <source>
        <dbReference type="ARBA" id="ARBA00023242"/>
    </source>
</evidence>
<dbReference type="CDD" id="cd00265">
    <property type="entry name" value="MADS_MEF2_like"/>
    <property type="match status" value="1"/>
</dbReference>
<dbReference type="InParanoid" id="A0A7J7DJL1"/>
<dbReference type="SMART" id="SM00432">
    <property type="entry name" value="MADS"/>
    <property type="match status" value="1"/>
</dbReference>
<comment type="subcellular location">
    <subcellularLocation>
        <location evidence="1">Nucleus</location>
    </subcellularLocation>
</comment>
<dbReference type="AlphaFoldDB" id="A0A7J7DJL1"/>
<dbReference type="InterPro" id="IPR002487">
    <property type="entry name" value="TF_Kbox"/>
</dbReference>
<evidence type="ECO:0000256" key="2">
    <source>
        <dbReference type="ARBA" id="ARBA00023015"/>
    </source>
</evidence>
<dbReference type="PROSITE" id="PS50066">
    <property type="entry name" value="MADS_BOX_2"/>
    <property type="match status" value="1"/>
</dbReference>
<dbReference type="InterPro" id="IPR050142">
    <property type="entry name" value="MADS-box/MEF2_TF"/>
</dbReference>
<keyword evidence="3" id="KW-0238">DNA-binding</keyword>
<dbReference type="Proteomes" id="UP000593562">
    <property type="component" value="Unassembled WGS sequence"/>
</dbReference>
<keyword evidence="4" id="KW-0804">Transcription</keyword>
<dbReference type="GO" id="GO:0000977">
    <property type="term" value="F:RNA polymerase II transcription regulatory region sequence-specific DNA binding"/>
    <property type="evidence" value="ECO:0007669"/>
    <property type="project" value="InterPro"/>
</dbReference>
<dbReference type="GO" id="GO:0045944">
    <property type="term" value="P:positive regulation of transcription by RNA polymerase II"/>
    <property type="evidence" value="ECO:0007669"/>
    <property type="project" value="InterPro"/>
</dbReference>
<dbReference type="GO" id="GO:0005634">
    <property type="term" value="C:nucleus"/>
    <property type="evidence" value="ECO:0007669"/>
    <property type="project" value="UniProtKB-SubCell"/>
</dbReference>
<dbReference type="PANTHER" id="PTHR48019">
    <property type="entry name" value="SERUM RESPONSE FACTOR HOMOLOG"/>
    <property type="match status" value="1"/>
</dbReference>
<keyword evidence="5" id="KW-0539">Nucleus</keyword>
<evidence type="ECO:0000313" key="8">
    <source>
        <dbReference type="Proteomes" id="UP000593562"/>
    </source>
</evidence>
<accession>A0A7J7DJL1</accession>
<gene>
    <name evidence="7" type="ORF">HS088_TW06G00595</name>
</gene>
<reference evidence="7 8" key="1">
    <citation type="journal article" date="2020" name="Nat. Commun.">
        <title>Genome of Tripterygium wilfordii and identification of cytochrome P450 involved in triptolide biosynthesis.</title>
        <authorList>
            <person name="Tu L."/>
            <person name="Su P."/>
            <person name="Zhang Z."/>
            <person name="Gao L."/>
            <person name="Wang J."/>
            <person name="Hu T."/>
            <person name="Zhou J."/>
            <person name="Zhang Y."/>
            <person name="Zhao Y."/>
            <person name="Liu Y."/>
            <person name="Song Y."/>
            <person name="Tong Y."/>
            <person name="Lu Y."/>
            <person name="Yang J."/>
            <person name="Xu C."/>
            <person name="Jia M."/>
            <person name="Peters R.J."/>
            <person name="Huang L."/>
            <person name="Gao W."/>
        </authorList>
    </citation>
    <scope>NUCLEOTIDE SEQUENCE [LARGE SCALE GENOMIC DNA]</scope>
    <source>
        <strain evidence="8">cv. XIE 37</strain>
        <tissue evidence="7">Leaf</tissue>
    </source>
</reference>
<dbReference type="PRINTS" id="PR00404">
    <property type="entry name" value="MADSDOMAIN"/>
</dbReference>
<dbReference type="GO" id="GO:0046983">
    <property type="term" value="F:protein dimerization activity"/>
    <property type="evidence" value="ECO:0007669"/>
    <property type="project" value="InterPro"/>
</dbReference>
<evidence type="ECO:0000256" key="3">
    <source>
        <dbReference type="ARBA" id="ARBA00023125"/>
    </source>
</evidence>
<dbReference type="Gene3D" id="3.40.1810.10">
    <property type="entry name" value="Transcription factor, MADS-box"/>
    <property type="match status" value="1"/>
</dbReference>
<dbReference type="GO" id="GO:0003700">
    <property type="term" value="F:DNA-binding transcription factor activity"/>
    <property type="evidence" value="ECO:0007669"/>
    <property type="project" value="InterPro"/>
</dbReference>
<keyword evidence="2" id="KW-0805">Transcription regulation</keyword>
<protein>
    <submittedName>
        <fullName evidence="7">Flowering locus C</fullName>
    </submittedName>
</protein>
<dbReference type="InterPro" id="IPR036879">
    <property type="entry name" value="TF_MADSbox_sf"/>
</dbReference>
<comment type="caution">
    <text evidence="7">The sequence shown here is derived from an EMBL/GenBank/DDBJ whole genome shotgun (WGS) entry which is preliminary data.</text>
</comment>
<dbReference type="InterPro" id="IPR033896">
    <property type="entry name" value="MEF2-like_N"/>
</dbReference>
<keyword evidence="8" id="KW-1185">Reference proteome</keyword>
<evidence type="ECO:0000259" key="6">
    <source>
        <dbReference type="PROSITE" id="PS50066"/>
    </source>
</evidence>
<evidence type="ECO:0000256" key="4">
    <source>
        <dbReference type="ARBA" id="ARBA00023163"/>
    </source>
</evidence>
<sequence length="165" mass="19198">MGRRKVEVKRIEDEKTRQVTFSKRRSGLFKKARELAVLCDVDVALFVFSRRGKIYEFCSGDSLAKILEHYRSRNDEAAETVNAQRDAEAGRHLQGPDIGQMSVTELVQQEKQLDDALAQTKYRKDQLMMESVMNINEKSMQFVHEEDYLLPEENDFLESEVKAKY</sequence>
<dbReference type="Pfam" id="PF00319">
    <property type="entry name" value="SRF-TF"/>
    <property type="match status" value="1"/>
</dbReference>
<proteinExistence type="predicted"/>
<organism evidence="7 8">
    <name type="scientific">Tripterygium wilfordii</name>
    <name type="common">Thunder God vine</name>
    <dbReference type="NCBI Taxonomy" id="458696"/>
    <lineage>
        <taxon>Eukaryota</taxon>
        <taxon>Viridiplantae</taxon>
        <taxon>Streptophyta</taxon>
        <taxon>Embryophyta</taxon>
        <taxon>Tracheophyta</taxon>
        <taxon>Spermatophyta</taxon>
        <taxon>Magnoliopsida</taxon>
        <taxon>eudicotyledons</taxon>
        <taxon>Gunneridae</taxon>
        <taxon>Pentapetalae</taxon>
        <taxon>rosids</taxon>
        <taxon>fabids</taxon>
        <taxon>Celastrales</taxon>
        <taxon>Celastraceae</taxon>
        <taxon>Tripterygium</taxon>
    </lineage>
</organism>